<reference evidence="2 3" key="1">
    <citation type="submission" date="2021-04" db="EMBL/GenBank/DDBJ databases">
        <title>The genome sequence of Ideonella sp. 3Y2.</title>
        <authorList>
            <person name="Liu Y."/>
        </authorList>
    </citation>
    <scope>NUCLEOTIDE SEQUENCE [LARGE SCALE GENOMIC DNA]</scope>
    <source>
        <strain evidence="2 3">3Y2</strain>
    </source>
</reference>
<dbReference type="Proteomes" id="UP000676246">
    <property type="component" value="Unassembled WGS sequence"/>
</dbReference>
<accession>A0A940Y790</accession>
<dbReference type="EMBL" id="JAGQDD010000002">
    <property type="protein sequence ID" value="MBQ0929976.1"/>
    <property type="molecule type" value="Genomic_DNA"/>
</dbReference>
<dbReference type="RefSeq" id="WP_210852209.1">
    <property type="nucleotide sequence ID" value="NZ_JAGQDD010000002.1"/>
</dbReference>
<protein>
    <recommendedName>
        <fullName evidence="4">Lipoprotein</fullName>
    </recommendedName>
</protein>
<name>A0A940Y790_9BURK</name>
<evidence type="ECO:0000256" key="1">
    <source>
        <dbReference type="SAM" id="SignalP"/>
    </source>
</evidence>
<evidence type="ECO:0008006" key="4">
    <source>
        <dbReference type="Google" id="ProtNLM"/>
    </source>
</evidence>
<dbReference type="AlphaFoldDB" id="A0A940Y790"/>
<keyword evidence="1" id="KW-0732">Signal</keyword>
<keyword evidence="3" id="KW-1185">Reference proteome</keyword>
<feature type="chain" id="PRO_5037899509" description="Lipoprotein" evidence="1">
    <location>
        <begin position="29"/>
        <end position="92"/>
    </location>
</feature>
<proteinExistence type="predicted"/>
<gene>
    <name evidence="2" type="ORF">KAK03_05705</name>
</gene>
<evidence type="ECO:0000313" key="3">
    <source>
        <dbReference type="Proteomes" id="UP000676246"/>
    </source>
</evidence>
<feature type="signal peptide" evidence="1">
    <location>
        <begin position="1"/>
        <end position="28"/>
    </location>
</feature>
<dbReference type="PROSITE" id="PS51257">
    <property type="entry name" value="PROKAR_LIPOPROTEIN"/>
    <property type="match status" value="1"/>
</dbReference>
<sequence length="92" mass="9508">MRRFAQSAPALILVAALMSGCASHYLAAAESEQQAADDLRRAGAGATTAASDAQSRANRSRQAARCQDALACTLDVIGQVVLSVFLGDVDGR</sequence>
<organism evidence="2 3">
    <name type="scientific">Ideonella alba</name>
    <dbReference type="NCBI Taxonomy" id="2824118"/>
    <lineage>
        <taxon>Bacteria</taxon>
        <taxon>Pseudomonadati</taxon>
        <taxon>Pseudomonadota</taxon>
        <taxon>Betaproteobacteria</taxon>
        <taxon>Burkholderiales</taxon>
        <taxon>Sphaerotilaceae</taxon>
        <taxon>Ideonella</taxon>
    </lineage>
</organism>
<evidence type="ECO:0000313" key="2">
    <source>
        <dbReference type="EMBL" id="MBQ0929976.1"/>
    </source>
</evidence>
<comment type="caution">
    <text evidence="2">The sequence shown here is derived from an EMBL/GenBank/DDBJ whole genome shotgun (WGS) entry which is preliminary data.</text>
</comment>